<sequence>MVIWDLDETFWKGTLSEEGISDYISENHDIIVTLAERGIMSSICSKNDFEQVKDILEEKELWDYFIFPSINWESKGPRVKEIIELVQLRPASIMFIDDNPGNRGEVARYCPDVQIENEHFVEKMLDDPRFAGKEDFDLSRLNQYKVLEKKSSDKQNTGNDNSSFLRQSGIVVEIEHNVEGNIERAVELINRTNQLNFTKNRLPEDHQQAIAELKKQITDLPYARTVGLVKVKDNYGDYGICGFYLCEQIHEWFVLKHFCFSCRILGMGVEHWLYNKIGRPYLHIEGEVLSNPLDDTEVDWINNAASDTGQNDFATAISKVNNIYIRGGCDLDAVGHYLRYVANSIVSDTNIVRDENLIRRDSLTNIYDGLVGLTAEQKETVSALGFDPAYFHADFLKKAKDDDVILLSLAADTTVPTYVPVGTASDDPKFALLMQIRGIFLDLVSTSAETLRENMRHVNWDDELQDRCWNRVEYLRSRFESFQITVPYYRKKLDAVLSQMHSGARMVIILPSFKHRDNSGQIVVNERANAVRQAVLESVKNRRNVRTVDIMSTVDNDADFVDGDHITRQAYFRLYEQVVAAIMHMVENADGEIIEPASEPSDNDEPKSGFFGKFRSKIKLFS</sequence>
<dbReference type="InterPro" id="IPR010037">
    <property type="entry name" value="FkbH_domain"/>
</dbReference>
<dbReference type="EMBL" id="BALE01000046">
    <property type="protein sequence ID" value="GAN55329.1"/>
    <property type="molecule type" value="Genomic_DNA"/>
</dbReference>
<dbReference type="Gene3D" id="3.40.50.1110">
    <property type="entry name" value="SGNH hydrolase"/>
    <property type="match status" value="1"/>
</dbReference>
<evidence type="ECO:0000313" key="2">
    <source>
        <dbReference type="Proteomes" id="UP000032679"/>
    </source>
</evidence>
<dbReference type="AlphaFoldDB" id="A0A0D6MNT7"/>
<dbReference type="InterPro" id="IPR010033">
    <property type="entry name" value="HAD_SF_ppase_IIIC"/>
</dbReference>
<name>A0A0D6MNT7_9PROT</name>
<gene>
    <name evidence="1" type="ORF">Tasa_046_011</name>
</gene>
<dbReference type="Proteomes" id="UP000032679">
    <property type="component" value="Unassembled WGS sequence"/>
</dbReference>
<dbReference type="NCBIfam" id="TIGR01686">
    <property type="entry name" value="FkbH"/>
    <property type="match status" value="1"/>
</dbReference>
<keyword evidence="2" id="KW-1185">Reference proteome</keyword>
<dbReference type="InterPro" id="IPR023214">
    <property type="entry name" value="HAD_sf"/>
</dbReference>
<reference evidence="1 2" key="1">
    <citation type="submission" date="2012-10" db="EMBL/GenBank/DDBJ databases">
        <title>Genome sequencing of Tanticharoenia sakaeratensis NBRC 103193.</title>
        <authorList>
            <person name="Azuma Y."/>
            <person name="Hadano H."/>
            <person name="Hirakawa H."/>
            <person name="Matsushita K."/>
        </authorList>
    </citation>
    <scope>NUCLEOTIDE SEQUENCE [LARGE SCALE GENOMIC DNA]</scope>
    <source>
        <strain evidence="1 2">NBRC 103193</strain>
    </source>
</reference>
<dbReference type="GO" id="GO:0016788">
    <property type="term" value="F:hydrolase activity, acting on ester bonds"/>
    <property type="evidence" value="ECO:0007669"/>
    <property type="project" value="UniProtKB-ARBA"/>
</dbReference>
<accession>A0A0D6MNT7</accession>
<dbReference type="SUPFAM" id="SSF52266">
    <property type="entry name" value="SGNH hydrolase"/>
    <property type="match status" value="1"/>
</dbReference>
<dbReference type="InterPro" id="IPR036412">
    <property type="entry name" value="HAD-like_sf"/>
</dbReference>
<comment type="caution">
    <text evidence="1">The sequence shown here is derived from an EMBL/GenBank/DDBJ whole genome shotgun (WGS) entry which is preliminary data.</text>
</comment>
<evidence type="ECO:0000313" key="1">
    <source>
        <dbReference type="EMBL" id="GAN55329.1"/>
    </source>
</evidence>
<dbReference type="NCBIfam" id="TIGR01681">
    <property type="entry name" value="HAD-SF-IIIC"/>
    <property type="match status" value="1"/>
</dbReference>
<proteinExistence type="predicted"/>
<protein>
    <submittedName>
        <fullName evidence="1">HAD family phosphatase</fullName>
    </submittedName>
</protein>
<organism evidence="1 2">
    <name type="scientific">Tanticharoenia sakaeratensis NBRC 103193</name>
    <dbReference type="NCBI Taxonomy" id="1231623"/>
    <lineage>
        <taxon>Bacteria</taxon>
        <taxon>Pseudomonadati</taxon>
        <taxon>Pseudomonadota</taxon>
        <taxon>Alphaproteobacteria</taxon>
        <taxon>Acetobacterales</taxon>
        <taxon>Acetobacteraceae</taxon>
        <taxon>Tanticharoenia</taxon>
    </lineage>
</organism>
<dbReference type="Gene3D" id="3.40.50.1000">
    <property type="entry name" value="HAD superfamily/HAD-like"/>
    <property type="match status" value="1"/>
</dbReference>
<dbReference type="InterPro" id="IPR036514">
    <property type="entry name" value="SGNH_hydro_sf"/>
</dbReference>
<dbReference type="SUPFAM" id="SSF56784">
    <property type="entry name" value="HAD-like"/>
    <property type="match status" value="1"/>
</dbReference>